<dbReference type="AlphaFoldDB" id="A0A1Y2IX76"/>
<evidence type="ECO:0000256" key="2">
    <source>
        <dbReference type="ARBA" id="ARBA00023445"/>
    </source>
</evidence>
<accession>A0A1Y2IX76</accession>
<dbReference type="SUPFAM" id="SSF51735">
    <property type="entry name" value="NAD(P)-binding Rossmann-fold domains"/>
    <property type="match status" value="1"/>
</dbReference>
<dbReference type="Proteomes" id="UP000193067">
    <property type="component" value="Unassembled WGS sequence"/>
</dbReference>
<keyword evidence="1" id="KW-0560">Oxidoreductase</keyword>
<evidence type="ECO:0000313" key="4">
    <source>
        <dbReference type="EMBL" id="OSD04811.1"/>
    </source>
</evidence>
<protein>
    <submittedName>
        <fullName evidence="4">NAD-P-binding protein</fullName>
    </submittedName>
</protein>
<gene>
    <name evidence="4" type="ORF">PYCCODRAFT_1475880</name>
</gene>
<dbReference type="Pfam" id="PF01370">
    <property type="entry name" value="Epimerase"/>
    <property type="match status" value="1"/>
</dbReference>
<dbReference type="STRING" id="1353009.A0A1Y2IX76"/>
<comment type="similarity">
    <text evidence="2">Belongs to the NAD(P)-dependent epimerase/dehydratase family. Dihydroflavonol-4-reductase subfamily.</text>
</comment>
<dbReference type="Gene3D" id="3.40.50.720">
    <property type="entry name" value="NAD(P)-binding Rossmann-like Domain"/>
    <property type="match status" value="1"/>
</dbReference>
<organism evidence="4 5">
    <name type="scientific">Trametes coccinea (strain BRFM310)</name>
    <name type="common">Pycnoporus coccineus</name>
    <dbReference type="NCBI Taxonomy" id="1353009"/>
    <lineage>
        <taxon>Eukaryota</taxon>
        <taxon>Fungi</taxon>
        <taxon>Dikarya</taxon>
        <taxon>Basidiomycota</taxon>
        <taxon>Agaricomycotina</taxon>
        <taxon>Agaricomycetes</taxon>
        <taxon>Polyporales</taxon>
        <taxon>Polyporaceae</taxon>
        <taxon>Trametes</taxon>
    </lineage>
</organism>
<dbReference type="OrthoDB" id="2735536at2759"/>
<evidence type="ECO:0000313" key="5">
    <source>
        <dbReference type="Proteomes" id="UP000193067"/>
    </source>
</evidence>
<keyword evidence="5" id="KW-1185">Reference proteome</keyword>
<name>A0A1Y2IX76_TRAC3</name>
<dbReference type="GO" id="GO:0016616">
    <property type="term" value="F:oxidoreductase activity, acting on the CH-OH group of donors, NAD or NADP as acceptor"/>
    <property type="evidence" value="ECO:0007669"/>
    <property type="project" value="TreeGrafter"/>
</dbReference>
<dbReference type="InterPro" id="IPR050425">
    <property type="entry name" value="NAD(P)_dehydrat-like"/>
</dbReference>
<dbReference type="InterPro" id="IPR001509">
    <property type="entry name" value="Epimerase_deHydtase"/>
</dbReference>
<proteinExistence type="inferred from homology"/>
<dbReference type="PANTHER" id="PTHR10366:SF562">
    <property type="entry name" value="ALDEHYDE REDUCTASE II (AFU_ORTHOLOGUE AFUA_1G11360)"/>
    <property type="match status" value="1"/>
</dbReference>
<sequence>MPALSNASAKILITGANGFIASWTVKAFLDAGFSVRGTVRSHAKAEHLASMFRSCGDRFAYVVVPDMTKDGAFDEAVQGIDAIVHTATPTVLTAEDPAELIDPSVQGTVGLMRAASTQPSVKRVVYLSSCATIIARNAEGHQVYDETSWNNDDVREVEEKVRGASQLAKYRASKIFAEKSAWEYYESNKGKLSWDLAVVNPPWVFGPVIHQVGQSLLEGLNASNKVLFGALTQGAYSLPPHCWVDVRDLAQSLVLSVTTPAAGGQRLIVSAGPFVWEELAAAASEVSQKTRPPPPSYDPAQVTYNIVCNNTKTNNVLGMKYRYGIHDMVRDVIQDWEARGWM</sequence>
<feature type="domain" description="NAD-dependent epimerase/dehydratase" evidence="3">
    <location>
        <begin position="11"/>
        <end position="266"/>
    </location>
</feature>
<dbReference type="PANTHER" id="PTHR10366">
    <property type="entry name" value="NAD DEPENDENT EPIMERASE/DEHYDRATASE"/>
    <property type="match status" value="1"/>
</dbReference>
<dbReference type="InterPro" id="IPR036291">
    <property type="entry name" value="NAD(P)-bd_dom_sf"/>
</dbReference>
<evidence type="ECO:0000256" key="1">
    <source>
        <dbReference type="ARBA" id="ARBA00023002"/>
    </source>
</evidence>
<reference evidence="4 5" key="1">
    <citation type="journal article" date="2015" name="Biotechnol. Biofuels">
        <title>Enhanced degradation of softwood versus hardwood by the white-rot fungus Pycnoporus coccineus.</title>
        <authorList>
            <person name="Couturier M."/>
            <person name="Navarro D."/>
            <person name="Chevret D."/>
            <person name="Henrissat B."/>
            <person name="Piumi F."/>
            <person name="Ruiz-Duenas F.J."/>
            <person name="Martinez A.T."/>
            <person name="Grigoriev I.V."/>
            <person name="Riley R."/>
            <person name="Lipzen A."/>
            <person name="Berrin J.G."/>
            <person name="Master E.R."/>
            <person name="Rosso M.N."/>
        </authorList>
    </citation>
    <scope>NUCLEOTIDE SEQUENCE [LARGE SCALE GENOMIC DNA]</scope>
    <source>
        <strain evidence="4 5">BRFM310</strain>
    </source>
</reference>
<dbReference type="EMBL" id="KZ084095">
    <property type="protein sequence ID" value="OSD04811.1"/>
    <property type="molecule type" value="Genomic_DNA"/>
</dbReference>
<evidence type="ECO:0000259" key="3">
    <source>
        <dbReference type="Pfam" id="PF01370"/>
    </source>
</evidence>